<reference evidence="1 2" key="1">
    <citation type="submission" date="2020-08" db="EMBL/GenBank/DDBJ databases">
        <title>Complete Genome Sequence of Effusibacillus dendaii Strain skT53, Isolated from Farmland soil.</title>
        <authorList>
            <person name="Konishi T."/>
            <person name="Kawasaki H."/>
        </authorList>
    </citation>
    <scope>NUCLEOTIDE SEQUENCE [LARGE SCALE GENOMIC DNA]</scope>
    <source>
        <strain evidence="2">skT53</strain>
    </source>
</reference>
<dbReference type="EMBL" id="AP023366">
    <property type="protein sequence ID" value="BCJ88172.1"/>
    <property type="molecule type" value="Genomic_DNA"/>
</dbReference>
<name>A0A7I8DFS8_9BACL</name>
<dbReference type="Proteomes" id="UP000593802">
    <property type="component" value="Chromosome"/>
</dbReference>
<dbReference type="RefSeq" id="WP_200758822.1">
    <property type="nucleotide sequence ID" value="NZ_AP023366.1"/>
</dbReference>
<gene>
    <name evidence="1" type="ORF">skT53_31570</name>
</gene>
<dbReference type="AlphaFoldDB" id="A0A7I8DFS8"/>
<protein>
    <submittedName>
        <fullName evidence="1">Uncharacterized protein</fullName>
    </submittedName>
</protein>
<organism evidence="1 2">
    <name type="scientific">Effusibacillus dendaii</name>
    <dbReference type="NCBI Taxonomy" id="2743772"/>
    <lineage>
        <taxon>Bacteria</taxon>
        <taxon>Bacillati</taxon>
        <taxon>Bacillota</taxon>
        <taxon>Bacilli</taxon>
        <taxon>Bacillales</taxon>
        <taxon>Alicyclobacillaceae</taxon>
        <taxon>Effusibacillus</taxon>
    </lineage>
</organism>
<proteinExistence type="predicted"/>
<accession>A0A7I8DFS8</accession>
<evidence type="ECO:0000313" key="1">
    <source>
        <dbReference type="EMBL" id="BCJ88172.1"/>
    </source>
</evidence>
<sequence>MSILNKFLKSRRAAATTLISLTIVLLLTYAAFLIVEVGRLYALHNRFQNDLDFANGAAWAAIDRERLAYGVVQFHAVNESRSEGDRRAEDVFLAALRKGMNVSDLMTPESPAQSVIAGPVELNDFQVYLASDLPAATPQGFPIEKISVYSKITIPVKLLFFGQVFQMGVQRVTDFQKTN</sequence>
<keyword evidence="2" id="KW-1185">Reference proteome</keyword>
<dbReference type="KEGG" id="eff:skT53_31570"/>
<evidence type="ECO:0000313" key="2">
    <source>
        <dbReference type="Proteomes" id="UP000593802"/>
    </source>
</evidence>